<keyword evidence="8 9" id="KW-0862">Zinc</keyword>
<dbReference type="HAMAP" id="MF_00009">
    <property type="entry name" value="Endoribonucl_YbeY"/>
    <property type="match status" value="1"/>
</dbReference>
<comment type="similarity">
    <text evidence="1 9">Belongs to the endoribonuclease YbeY family.</text>
</comment>
<name>A0A6G8Q9I6_9ACTN</name>
<dbReference type="EMBL" id="CP045119">
    <property type="protein sequence ID" value="QIN83092.1"/>
    <property type="molecule type" value="Genomic_DNA"/>
</dbReference>
<dbReference type="InterPro" id="IPR023091">
    <property type="entry name" value="MetalPrtase_cat_dom_sf_prd"/>
</dbReference>
<dbReference type="SUPFAM" id="SSF55486">
    <property type="entry name" value="Metalloproteases ('zincins'), catalytic domain"/>
    <property type="match status" value="1"/>
</dbReference>
<comment type="subcellular location">
    <subcellularLocation>
        <location evidence="9">Cytoplasm</location>
    </subcellularLocation>
</comment>
<feature type="binding site" evidence="9">
    <location>
        <position position="107"/>
    </location>
    <ligand>
        <name>Zn(2+)</name>
        <dbReference type="ChEBI" id="CHEBI:29105"/>
        <note>catalytic</note>
    </ligand>
</feature>
<evidence type="ECO:0000256" key="4">
    <source>
        <dbReference type="ARBA" id="ARBA00022722"/>
    </source>
</evidence>
<dbReference type="Proteomes" id="UP000501452">
    <property type="component" value="Chromosome"/>
</dbReference>
<dbReference type="KEGG" id="rub:GBA63_10880"/>
<comment type="function">
    <text evidence="9">Single strand-specific metallo-endoribonuclease involved in late-stage 70S ribosome quality control and in maturation of the 3' terminus of the 16S rRNA.</text>
</comment>
<keyword evidence="12" id="KW-1185">Reference proteome</keyword>
<keyword evidence="3 9" id="KW-0698">rRNA processing</keyword>
<keyword evidence="4 9" id="KW-0540">Nuclease</keyword>
<evidence type="ECO:0000256" key="7">
    <source>
        <dbReference type="ARBA" id="ARBA00022801"/>
    </source>
</evidence>
<dbReference type="PANTHER" id="PTHR46986">
    <property type="entry name" value="ENDORIBONUCLEASE YBEY, CHLOROPLASTIC"/>
    <property type="match status" value="1"/>
</dbReference>
<evidence type="ECO:0000256" key="2">
    <source>
        <dbReference type="ARBA" id="ARBA00022517"/>
    </source>
</evidence>
<feature type="region of interest" description="Disordered" evidence="10">
    <location>
        <begin position="120"/>
        <end position="139"/>
    </location>
</feature>
<reference evidence="11 12" key="1">
    <citation type="submission" date="2019-10" db="EMBL/GenBank/DDBJ databases">
        <title>Rubrobacter sp nov SCSIO 52090 isolated from a deep-sea sediment in the South China Sea.</title>
        <authorList>
            <person name="Chen R.W."/>
        </authorList>
    </citation>
    <scope>NUCLEOTIDE SEQUENCE [LARGE SCALE GENOMIC DNA]</scope>
    <source>
        <strain evidence="11 12">SCSIO 52909</strain>
    </source>
</reference>
<dbReference type="GO" id="GO:0006364">
    <property type="term" value="P:rRNA processing"/>
    <property type="evidence" value="ECO:0007669"/>
    <property type="project" value="UniProtKB-UniRule"/>
</dbReference>
<evidence type="ECO:0000313" key="11">
    <source>
        <dbReference type="EMBL" id="QIN83092.1"/>
    </source>
</evidence>
<evidence type="ECO:0000256" key="5">
    <source>
        <dbReference type="ARBA" id="ARBA00022723"/>
    </source>
</evidence>
<keyword evidence="9" id="KW-0963">Cytoplasm</keyword>
<dbReference type="PANTHER" id="PTHR46986:SF1">
    <property type="entry name" value="ENDORIBONUCLEASE YBEY, CHLOROPLASTIC"/>
    <property type="match status" value="1"/>
</dbReference>
<dbReference type="AlphaFoldDB" id="A0A6G8Q9I6"/>
<keyword evidence="6 9" id="KW-0255">Endonuclease</keyword>
<protein>
    <recommendedName>
        <fullName evidence="9">Endoribonuclease YbeY</fullName>
        <ecNumber evidence="9">3.1.-.-</ecNumber>
    </recommendedName>
</protein>
<dbReference type="NCBIfam" id="TIGR00043">
    <property type="entry name" value="rRNA maturation RNase YbeY"/>
    <property type="match status" value="1"/>
</dbReference>
<proteinExistence type="inferred from homology"/>
<organism evidence="11 12">
    <name type="scientific">Rubrobacter tropicus</name>
    <dbReference type="NCBI Taxonomy" id="2653851"/>
    <lineage>
        <taxon>Bacteria</taxon>
        <taxon>Bacillati</taxon>
        <taxon>Actinomycetota</taxon>
        <taxon>Rubrobacteria</taxon>
        <taxon>Rubrobacterales</taxon>
        <taxon>Rubrobacteraceae</taxon>
        <taxon>Rubrobacter</taxon>
    </lineage>
</organism>
<evidence type="ECO:0000256" key="3">
    <source>
        <dbReference type="ARBA" id="ARBA00022552"/>
    </source>
</evidence>
<dbReference type="InterPro" id="IPR002036">
    <property type="entry name" value="YbeY"/>
</dbReference>
<dbReference type="EC" id="3.1.-.-" evidence="9"/>
<evidence type="ECO:0000256" key="9">
    <source>
        <dbReference type="HAMAP-Rule" id="MF_00009"/>
    </source>
</evidence>
<evidence type="ECO:0000256" key="8">
    <source>
        <dbReference type="ARBA" id="ARBA00022833"/>
    </source>
</evidence>
<dbReference type="GO" id="GO:0004521">
    <property type="term" value="F:RNA endonuclease activity"/>
    <property type="evidence" value="ECO:0007669"/>
    <property type="project" value="UniProtKB-UniRule"/>
</dbReference>
<dbReference type="PROSITE" id="PS01306">
    <property type="entry name" value="UPF0054"/>
    <property type="match status" value="1"/>
</dbReference>
<sequence length="139" mass="15172">MSGARPTPFTVELLDEVGYGRLSAARATELFAAAFESRGLNLERAGEASVVLVEPETIRDLNHRFRGKDRETDVLSFEVDGPYGEMAGEVVICPDCADMDIEELVVHGALHLAGMDHGEDFDGSEMARTQRAVMDETRG</sequence>
<keyword evidence="7 9" id="KW-0378">Hydrolase</keyword>
<evidence type="ECO:0000313" key="12">
    <source>
        <dbReference type="Proteomes" id="UP000501452"/>
    </source>
</evidence>
<feature type="binding site" evidence="9">
    <location>
        <position position="111"/>
    </location>
    <ligand>
        <name>Zn(2+)</name>
        <dbReference type="ChEBI" id="CHEBI:29105"/>
        <note>catalytic</note>
    </ligand>
</feature>
<evidence type="ECO:0000256" key="10">
    <source>
        <dbReference type="SAM" id="MobiDB-lite"/>
    </source>
</evidence>
<dbReference type="GO" id="GO:0005737">
    <property type="term" value="C:cytoplasm"/>
    <property type="evidence" value="ECO:0007669"/>
    <property type="project" value="UniProtKB-SubCell"/>
</dbReference>
<gene>
    <name evidence="9 11" type="primary">ybeY</name>
    <name evidence="11" type="ORF">GBA63_10880</name>
</gene>
<dbReference type="GO" id="GO:0008270">
    <property type="term" value="F:zinc ion binding"/>
    <property type="evidence" value="ECO:0007669"/>
    <property type="project" value="UniProtKB-UniRule"/>
</dbReference>
<accession>A0A6G8Q9I6</accession>
<feature type="binding site" evidence="9">
    <location>
        <position position="117"/>
    </location>
    <ligand>
        <name>Zn(2+)</name>
        <dbReference type="ChEBI" id="CHEBI:29105"/>
        <note>catalytic</note>
    </ligand>
</feature>
<evidence type="ECO:0000256" key="1">
    <source>
        <dbReference type="ARBA" id="ARBA00010875"/>
    </source>
</evidence>
<evidence type="ECO:0000256" key="6">
    <source>
        <dbReference type="ARBA" id="ARBA00022759"/>
    </source>
</evidence>
<dbReference type="Gene3D" id="3.40.390.30">
    <property type="entry name" value="Metalloproteases ('zincins'), catalytic domain"/>
    <property type="match status" value="1"/>
</dbReference>
<dbReference type="Pfam" id="PF02130">
    <property type="entry name" value="YbeY"/>
    <property type="match status" value="1"/>
</dbReference>
<keyword evidence="2 9" id="KW-0690">Ribosome biogenesis</keyword>
<dbReference type="GO" id="GO:0004222">
    <property type="term" value="F:metalloendopeptidase activity"/>
    <property type="evidence" value="ECO:0007669"/>
    <property type="project" value="InterPro"/>
</dbReference>
<dbReference type="InterPro" id="IPR020549">
    <property type="entry name" value="YbeY_CS"/>
</dbReference>
<keyword evidence="5 9" id="KW-0479">Metal-binding</keyword>
<comment type="cofactor">
    <cofactor evidence="9">
        <name>Zn(2+)</name>
        <dbReference type="ChEBI" id="CHEBI:29105"/>
    </cofactor>
    <text evidence="9">Binds 1 zinc ion.</text>
</comment>